<dbReference type="PANTHER" id="PTHR31084">
    <property type="entry name" value="ALPHA-L-FUCOSIDASE 2"/>
    <property type="match status" value="1"/>
</dbReference>
<dbReference type="PIRSF" id="PIRSF007663">
    <property type="entry name" value="UCP007663"/>
    <property type="match status" value="1"/>
</dbReference>
<dbReference type="Pfam" id="PF21307">
    <property type="entry name" value="Glyco_hydro_95_C"/>
    <property type="match status" value="1"/>
</dbReference>
<reference evidence="5" key="1">
    <citation type="submission" date="2023-11" db="EMBL/GenBank/DDBJ databases">
        <authorList>
            <person name="Helweg L.P."/>
            <person name="Kiel A."/>
            <person name="Hitz F."/>
            <person name="Ruckert-Reed C."/>
            <person name="Busche T."/>
            <person name="Kaltschmidt B."/>
            <person name="Kaltschmidt C."/>
        </authorList>
    </citation>
    <scope>NUCLEOTIDE SEQUENCE [LARGE SCALE GENOMIC DNA]</scope>
    <source>
        <strain evidence="5">4.1</strain>
    </source>
</reference>
<dbReference type="Pfam" id="PF22124">
    <property type="entry name" value="Glyco_hydro_95_cat"/>
    <property type="match status" value="1"/>
</dbReference>
<feature type="domain" description="Alpha fucosidase A-like C-terminal" evidence="2">
    <location>
        <begin position="799"/>
        <end position="852"/>
    </location>
</feature>
<dbReference type="Pfam" id="PF14498">
    <property type="entry name" value="Glyco_hyd_65N_2"/>
    <property type="match status" value="1"/>
</dbReference>
<dbReference type="InterPro" id="IPR008928">
    <property type="entry name" value="6-hairpin_glycosidase_sf"/>
</dbReference>
<accession>A0AAF1BYK2</accession>
<feature type="domain" description="Glycosyl hydrolase family 95 N-terminal" evidence="1">
    <location>
        <begin position="25"/>
        <end position="316"/>
    </location>
</feature>
<dbReference type="Gene3D" id="1.50.10.10">
    <property type="match status" value="1"/>
</dbReference>
<dbReference type="InterPro" id="IPR016518">
    <property type="entry name" value="Alpha-L-fucosidase"/>
</dbReference>
<dbReference type="InterPro" id="IPR012341">
    <property type="entry name" value="6hp_glycosidase-like_sf"/>
</dbReference>
<organism evidence="4 5">
    <name type="scientific">Sanguibacter biliveldensis</name>
    <dbReference type="NCBI Taxonomy" id="3030830"/>
    <lineage>
        <taxon>Bacteria</taxon>
        <taxon>Bacillati</taxon>
        <taxon>Actinomycetota</taxon>
        <taxon>Actinomycetes</taxon>
        <taxon>Micrococcales</taxon>
        <taxon>Sanguibacteraceae</taxon>
        <taxon>Sanguibacter</taxon>
    </lineage>
</organism>
<keyword evidence="5" id="KW-1185">Reference proteome</keyword>
<dbReference type="AlphaFoldDB" id="A0AAF1BYK2"/>
<dbReference type="InterPro" id="IPR054363">
    <property type="entry name" value="GH95_cat"/>
</dbReference>
<protein>
    <submittedName>
        <fullName evidence="4">Glycoside hydrolase N-terminal domain-containing protein</fullName>
    </submittedName>
</protein>
<dbReference type="InterPro" id="IPR049053">
    <property type="entry name" value="AFCA-like_C"/>
</dbReference>
<keyword evidence="4" id="KW-0378">Hydrolase</keyword>
<dbReference type="KEGG" id="sbil:SANBI_000524"/>
<dbReference type="Proteomes" id="UP001304340">
    <property type="component" value="Chromosome"/>
</dbReference>
<sequence>MTEHPTAPSSGLADPVGEPARPLVLVYDRPATRWTEALPVGNGRLGAMCFGGTTSDRVQVNDDTCWSGSPATVAGRSLIAAGEGARILDDARAALAADDVRAAERAVQRLQHGHSQAYQPLVDLIVQEVGPGEEVRAAEDSHPAGEAHLAGSVHPGDEVHRADEAATPPGYARSLDLRAAVASHTWSSAGATLLQETWSSAPHQVLVVDRRATVGSLPALRVSLVSPHPTLDVQGTPTGLAATVRMPSDVVPDHEPADEHVHYDPTPGAAVTAAVHVAVHTDGIVGDGGPTATADAVEVVGATYLTLVLGTETDFVDAATAPHGGLDALRAAVARRTSAVVDQIVTDGLPALRAAHVADHAALLGRVELDLGPDPEGTATTPERLARHAGGAPDPALAALQAQYGRYLMIAGSRPGSRPLTLQGIWNESVVPPWSSNYTTNINTEMNYWPVGPGALDECYEPLTTWLGDLARAGRATARDLYGLPGWAAHHNSDVWGFSLPAGDGASDPSWTAWPLGGVWLATHLWDRYDWSRDLGFLADAWPLLRGAADFALAWLVEQPDGTLGTSPATSPENRFVAPDGQPAAVSVSTTSDLAMIRELLRRCLDAAEVLVGAGAVVPEGSPDPDDADWQAAARAALARLPGERVLPDGRLAEWSTDLVDVEPEHRHQSHLVGVYPGSRIDPRSAPELAAAALATLDARGPDSTGWSLAWRLALRVRLGDIVGARAALDAFLRPTADGAQPGDLVAPLDDTRPGAGSGVYPNLFCAHPPFQVDGNLGFTAGAVEMILQSHRTTQDVTIVDLIPTLPAGWQDGSARGLGARGAVTVDVTWRDGEVTGLALRGPVGRSVEVSLPVGGVRRTTTVVLDNGTWDGPWDGAGELA</sequence>
<dbReference type="EMBL" id="CP138359">
    <property type="protein sequence ID" value="WPF82891.1"/>
    <property type="molecule type" value="Genomic_DNA"/>
</dbReference>
<dbReference type="GO" id="GO:0005975">
    <property type="term" value="P:carbohydrate metabolic process"/>
    <property type="evidence" value="ECO:0007669"/>
    <property type="project" value="InterPro"/>
</dbReference>
<evidence type="ECO:0000313" key="4">
    <source>
        <dbReference type="EMBL" id="WPF82891.1"/>
    </source>
</evidence>
<dbReference type="PANTHER" id="PTHR31084:SF0">
    <property type="entry name" value="ALPHA-L-FUCOSIDASE 2"/>
    <property type="match status" value="1"/>
</dbReference>
<dbReference type="Gene3D" id="2.70.98.50">
    <property type="entry name" value="putative glycoside hydrolase family protein from bacillus halodurans"/>
    <property type="match status" value="1"/>
</dbReference>
<dbReference type="SUPFAM" id="SSF48208">
    <property type="entry name" value="Six-hairpin glycosidases"/>
    <property type="match status" value="1"/>
</dbReference>
<dbReference type="GO" id="GO:0004560">
    <property type="term" value="F:alpha-L-fucosidase activity"/>
    <property type="evidence" value="ECO:0007669"/>
    <property type="project" value="InterPro"/>
</dbReference>
<evidence type="ECO:0000313" key="5">
    <source>
        <dbReference type="Proteomes" id="UP001304340"/>
    </source>
</evidence>
<proteinExistence type="predicted"/>
<evidence type="ECO:0000259" key="3">
    <source>
        <dbReference type="Pfam" id="PF22124"/>
    </source>
</evidence>
<dbReference type="InterPro" id="IPR027414">
    <property type="entry name" value="GH95_N_dom"/>
</dbReference>
<name>A0AAF1BYK2_9MICO</name>
<dbReference type="RefSeq" id="WP_319158649.1">
    <property type="nucleotide sequence ID" value="NZ_CP138359.1"/>
</dbReference>
<evidence type="ECO:0000259" key="1">
    <source>
        <dbReference type="Pfam" id="PF14498"/>
    </source>
</evidence>
<evidence type="ECO:0000259" key="2">
    <source>
        <dbReference type="Pfam" id="PF21307"/>
    </source>
</evidence>
<feature type="domain" description="Glycosyl hydrolase family 95 catalytic" evidence="3">
    <location>
        <begin position="351"/>
        <end position="787"/>
    </location>
</feature>
<gene>
    <name evidence="4" type="ORF">SANBI_000524</name>
</gene>